<feature type="domain" description="Nudix hydrolase" evidence="4">
    <location>
        <begin position="7"/>
        <end position="140"/>
    </location>
</feature>
<dbReference type="STRING" id="1797995.A2242_00600"/>
<dbReference type="Proteomes" id="UP000178925">
    <property type="component" value="Unassembled WGS sequence"/>
</dbReference>
<comment type="caution">
    <text evidence="5">The sequence shown here is derived from an EMBL/GenBank/DDBJ whole genome shotgun (WGS) entry which is preliminary data.</text>
</comment>
<dbReference type="EMBL" id="MFGC01000021">
    <property type="protein sequence ID" value="OGF28072.1"/>
    <property type="molecule type" value="Genomic_DNA"/>
</dbReference>
<keyword evidence="2 3" id="KW-0378">Hydrolase</keyword>
<dbReference type="SUPFAM" id="SSF55811">
    <property type="entry name" value="Nudix"/>
    <property type="match status" value="1"/>
</dbReference>
<dbReference type="Pfam" id="PF00293">
    <property type="entry name" value="NUDIX"/>
    <property type="match status" value="1"/>
</dbReference>
<dbReference type="PROSITE" id="PS00893">
    <property type="entry name" value="NUDIX_BOX"/>
    <property type="match status" value="1"/>
</dbReference>
<comment type="cofactor">
    <cofactor evidence="1">
        <name>Mg(2+)</name>
        <dbReference type="ChEBI" id="CHEBI:18420"/>
    </cofactor>
</comment>
<dbReference type="PANTHER" id="PTHR43046:SF14">
    <property type="entry name" value="MUTT_NUDIX FAMILY PROTEIN"/>
    <property type="match status" value="1"/>
</dbReference>
<dbReference type="PRINTS" id="PR00502">
    <property type="entry name" value="NUDIXFAMILY"/>
</dbReference>
<reference evidence="5 6" key="1">
    <citation type="journal article" date="2016" name="Nat. Commun.">
        <title>Thousands of microbial genomes shed light on interconnected biogeochemical processes in an aquifer system.</title>
        <authorList>
            <person name="Anantharaman K."/>
            <person name="Brown C.T."/>
            <person name="Hug L.A."/>
            <person name="Sharon I."/>
            <person name="Castelle C.J."/>
            <person name="Probst A.J."/>
            <person name="Thomas B.C."/>
            <person name="Singh A."/>
            <person name="Wilkins M.J."/>
            <person name="Karaoz U."/>
            <person name="Brodie E.L."/>
            <person name="Williams K.H."/>
            <person name="Hubbard S.S."/>
            <person name="Banfield J.F."/>
        </authorList>
    </citation>
    <scope>NUCLEOTIDE SEQUENCE [LARGE SCALE GENOMIC DNA]</scope>
</reference>
<evidence type="ECO:0000313" key="6">
    <source>
        <dbReference type="Proteomes" id="UP000178925"/>
    </source>
</evidence>
<dbReference type="InterPro" id="IPR020084">
    <property type="entry name" value="NUDIX_hydrolase_CS"/>
</dbReference>
<evidence type="ECO:0000256" key="2">
    <source>
        <dbReference type="ARBA" id="ARBA00022801"/>
    </source>
</evidence>
<evidence type="ECO:0000259" key="4">
    <source>
        <dbReference type="PROSITE" id="PS51462"/>
    </source>
</evidence>
<gene>
    <name evidence="5" type="ORF">A2242_00600</name>
</gene>
<sequence length="143" mass="16695">MPKEFESFRVGQKAILIRDGKCLIVECADRPNVWDLPGGRIDKNEEGEEAFRREIKEETGLDNFAILAVADYAIIYWRNDFPMCGVANLIKNDHDTVTLSFEHSSYRWIAESEIDGFEYIWPSMARMIKNGFKYYKLFQVNAR</sequence>
<dbReference type="InterPro" id="IPR000086">
    <property type="entry name" value="NUDIX_hydrolase_dom"/>
</dbReference>
<dbReference type="AlphaFoldDB" id="A0A1F5SN01"/>
<dbReference type="PANTHER" id="PTHR43046">
    <property type="entry name" value="GDP-MANNOSE MANNOSYL HYDROLASE"/>
    <property type="match status" value="1"/>
</dbReference>
<organism evidence="5 6">
    <name type="scientific">Candidatus Falkowbacteria bacterium RIFOXYA2_FULL_47_9</name>
    <dbReference type="NCBI Taxonomy" id="1797995"/>
    <lineage>
        <taxon>Bacteria</taxon>
        <taxon>Candidatus Falkowiibacteriota</taxon>
    </lineage>
</organism>
<dbReference type="GO" id="GO:0016787">
    <property type="term" value="F:hydrolase activity"/>
    <property type="evidence" value="ECO:0007669"/>
    <property type="project" value="UniProtKB-KW"/>
</dbReference>
<proteinExistence type="inferred from homology"/>
<comment type="similarity">
    <text evidence="3">Belongs to the Nudix hydrolase family.</text>
</comment>
<dbReference type="Gene3D" id="3.90.79.10">
    <property type="entry name" value="Nucleoside Triphosphate Pyrophosphohydrolase"/>
    <property type="match status" value="1"/>
</dbReference>
<evidence type="ECO:0000256" key="1">
    <source>
        <dbReference type="ARBA" id="ARBA00001946"/>
    </source>
</evidence>
<dbReference type="InterPro" id="IPR020476">
    <property type="entry name" value="Nudix_hydrolase"/>
</dbReference>
<dbReference type="InterPro" id="IPR015797">
    <property type="entry name" value="NUDIX_hydrolase-like_dom_sf"/>
</dbReference>
<name>A0A1F5SN01_9BACT</name>
<protein>
    <recommendedName>
        <fullName evidence="4">Nudix hydrolase domain-containing protein</fullName>
    </recommendedName>
</protein>
<accession>A0A1F5SN01</accession>
<evidence type="ECO:0000256" key="3">
    <source>
        <dbReference type="RuleBase" id="RU003476"/>
    </source>
</evidence>
<dbReference type="PROSITE" id="PS51462">
    <property type="entry name" value="NUDIX"/>
    <property type="match status" value="1"/>
</dbReference>
<evidence type="ECO:0000313" key="5">
    <source>
        <dbReference type="EMBL" id="OGF28072.1"/>
    </source>
</evidence>